<protein>
    <submittedName>
        <fullName evidence="2">Uncharacterized protein</fullName>
    </submittedName>
</protein>
<gene>
    <name evidence="2" type="ORF">SAMN05661093_09567</name>
</gene>
<reference evidence="2 3" key="1">
    <citation type="submission" date="2017-04" db="EMBL/GenBank/DDBJ databases">
        <authorList>
            <person name="Afonso C.L."/>
            <person name="Miller P.J."/>
            <person name="Scott M.A."/>
            <person name="Spackman E."/>
            <person name="Goraichik I."/>
            <person name="Dimitrov K.M."/>
            <person name="Suarez D.L."/>
            <person name="Swayne D.E."/>
        </authorList>
    </citation>
    <scope>NUCLEOTIDE SEQUENCE [LARGE SCALE GENOMIC DNA]</scope>
    <source>
        <strain evidence="2 3">DSM 43828</strain>
    </source>
</reference>
<sequence length="70" mass="7566">MADGVTTSGSLTSGPQKSTVDQKFMRHHSELDPYTTRGVVLRGGPGPSSGWPGLGSAVLMHVFDRFYSRR</sequence>
<dbReference type="AlphaFoldDB" id="A0A1Y5Y8I0"/>
<accession>A0A1Y5Y8I0</accession>
<feature type="region of interest" description="Disordered" evidence="1">
    <location>
        <begin position="1"/>
        <end position="22"/>
    </location>
</feature>
<keyword evidence="3" id="KW-1185">Reference proteome</keyword>
<feature type="compositionally biased region" description="Polar residues" evidence="1">
    <location>
        <begin position="1"/>
        <end position="21"/>
    </location>
</feature>
<dbReference type="RefSeq" id="WP_143447084.1">
    <property type="nucleotide sequence ID" value="NZ_FWXV01000012.1"/>
</dbReference>
<evidence type="ECO:0000313" key="3">
    <source>
        <dbReference type="Proteomes" id="UP000192674"/>
    </source>
</evidence>
<organism evidence="2 3">
    <name type="scientific">Kibdelosporangium aridum</name>
    <dbReference type="NCBI Taxonomy" id="2030"/>
    <lineage>
        <taxon>Bacteria</taxon>
        <taxon>Bacillati</taxon>
        <taxon>Actinomycetota</taxon>
        <taxon>Actinomycetes</taxon>
        <taxon>Pseudonocardiales</taxon>
        <taxon>Pseudonocardiaceae</taxon>
        <taxon>Kibdelosporangium</taxon>
    </lineage>
</organism>
<dbReference type="EMBL" id="FWXV01000012">
    <property type="protein sequence ID" value="SMD25989.1"/>
    <property type="molecule type" value="Genomic_DNA"/>
</dbReference>
<name>A0A1Y5Y8I0_KIBAR</name>
<evidence type="ECO:0000256" key="1">
    <source>
        <dbReference type="SAM" id="MobiDB-lite"/>
    </source>
</evidence>
<evidence type="ECO:0000313" key="2">
    <source>
        <dbReference type="EMBL" id="SMD25989.1"/>
    </source>
</evidence>
<proteinExistence type="predicted"/>
<dbReference type="Proteomes" id="UP000192674">
    <property type="component" value="Unassembled WGS sequence"/>
</dbReference>